<dbReference type="PANTHER" id="PTHR37610:SF78">
    <property type="entry name" value="GAG-POLYPEPTIDE OF LTR COPIA-TYPE-RELATED"/>
    <property type="match status" value="1"/>
</dbReference>
<dbReference type="Proteomes" id="UP001358586">
    <property type="component" value="Chromosome 6"/>
</dbReference>
<name>A0ABR0PKX2_GOSAR</name>
<sequence>MMVGPSDLVVNFNHPLYLHSSDTPSALLISHLLLGVEKYNIWSRSIKIALLAKNKLGLQLFWDEYDALVPFSSCDCDKSGQNVEHVLQQRLFQFLKGFNESYNTVRSQILLMNPFPSVKQAYFMLVQEES</sequence>
<evidence type="ECO:0000313" key="3">
    <source>
        <dbReference type="Proteomes" id="UP001358586"/>
    </source>
</evidence>
<dbReference type="Pfam" id="PF14244">
    <property type="entry name" value="Retrotran_gag_3"/>
    <property type="match status" value="1"/>
</dbReference>
<accession>A0ABR0PKX2</accession>
<protein>
    <recommendedName>
        <fullName evidence="1">Retrotransposon Copia-like N-terminal domain-containing protein</fullName>
    </recommendedName>
</protein>
<dbReference type="EMBL" id="JARKNE010000006">
    <property type="protein sequence ID" value="KAK5825065.1"/>
    <property type="molecule type" value="Genomic_DNA"/>
</dbReference>
<proteinExistence type="predicted"/>
<feature type="domain" description="Retrotransposon Copia-like N-terminal" evidence="1">
    <location>
        <begin position="19"/>
        <end position="57"/>
    </location>
</feature>
<reference evidence="2 3" key="1">
    <citation type="submission" date="2023-03" db="EMBL/GenBank/DDBJ databases">
        <title>WGS of Gossypium arboreum.</title>
        <authorList>
            <person name="Yu D."/>
        </authorList>
    </citation>
    <scope>NUCLEOTIDE SEQUENCE [LARGE SCALE GENOMIC DNA]</scope>
    <source>
        <tissue evidence="2">Leaf</tissue>
    </source>
</reference>
<evidence type="ECO:0000259" key="1">
    <source>
        <dbReference type="Pfam" id="PF14244"/>
    </source>
</evidence>
<dbReference type="InterPro" id="IPR029472">
    <property type="entry name" value="Copia-like_N"/>
</dbReference>
<evidence type="ECO:0000313" key="2">
    <source>
        <dbReference type="EMBL" id="KAK5825065.1"/>
    </source>
</evidence>
<dbReference type="PANTHER" id="PTHR37610">
    <property type="entry name" value="CCHC-TYPE DOMAIN-CONTAINING PROTEIN"/>
    <property type="match status" value="1"/>
</dbReference>
<organism evidence="2 3">
    <name type="scientific">Gossypium arboreum</name>
    <name type="common">Tree cotton</name>
    <name type="synonym">Gossypium nanking</name>
    <dbReference type="NCBI Taxonomy" id="29729"/>
    <lineage>
        <taxon>Eukaryota</taxon>
        <taxon>Viridiplantae</taxon>
        <taxon>Streptophyta</taxon>
        <taxon>Embryophyta</taxon>
        <taxon>Tracheophyta</taxon>
        <taxon>Spermatophyta</taxon>
        <taxon>Magnoliopsida</taxon>
        <taxon>eudicotyledons</taxon>
        <taxon>Gunneridae</taxon>
        <taxon>Pentapetalae</taxon>
        <taxon>rosids</taxon>
        <taxon>malvids</taxon>
        <taxon>Malvales</taxon>
        <taxon>Malvaceae</taxon>
        <taxon>Malvoideae</taxon>
        <taxon>Gossypium</taxon>
    </lineage>
</organism>
<comment type="caution">
    <text evidence="2">The sequence shown here is derived from an EMBL/GenBank/DDBJ whole genome shotgun (WGS) entry which is preliminary data.</text>
</comment>
<gene>
    <name evidence="2" type="ORF">PVK06_019867</name>
</gene>
<keyword evidence="3" id="KW-1185">Reference proteome</keyword>